<protein>
    <submittedName>
        <fullName evidence="2">Aldo/keto reductase</fullName>
    </submittedName>
</protein>
<dbReference type="PANTHER" id="PTHR43312">
    <property type="entry name" value="D-THREO-ALDOSE 1-DEHYDROGENASE"/>
    <property type="match status" value="1"/>
</dbReference>
<evidence type="ECO:0000313" key="3">
    <source>
        <dbReference type="Proteomes" id="UP001597023"/>
    </source>
</evidence>
<gene>
    <name evidence="2" type="ORF">ACFQZ6_10585</name>
</gene>
<proteinExistence type="predicted"/>
<dbReference type="SUPFAM" id="SSF51430">
    <property type="entry name" value="NAD(P)-linked oxidoreductase"/>
    <property type="match status" value="1"/>
</dbReference>
<feature type="domain" description="NADP-dependent oxidoreductase" evidence="1">
    <location>
        <begin position="19"/>
        <end position="172"/>
    </location>
</feature>
<dbReference type="InterPro" id="IPR036812">
    <property type="entry name" value="NAD(P)_OxRdtase_dom_sf"/>
</dbReference>
<sequence length="290" mass="31716">MRAPDRRIALGLHRSRHQRDQLTNALDLGITAIDTAFSYRGFASHTILADIGRGLLDRFTISTKVGFFPRPGGAEHSLDPARLIGALEQTNRVLGRAPDLVFLHNPEHSLRDAVTGRAHDALARACAVLADATDKGLCGAWGVSTWDPSPLADAIDTTVAKPAVLMVRCGLLVGVHTLRAADLLAHRWGDHSTQVWGMSPFSGNAHDPVWSRFDARVFLRERPDHVTQVQAAFRTAYALPRVSTVAVGTDNPVHLRELVDALTFEVDEQAVLQYRDLLLGGARQDAHKRS</sequence>
<dbReference type="EMBL" id="JBHTEB010000001">
    <property type="protein sequence ID" value="MFD0314669.1"/>
    <property type="molecule type" value="Genomic_DNA"/>
</dbReference>
<dbReference type="Pfam" id="PF00248">
    <property type="entry name" value="Aldo_ket_red"/>
    <property type="match status" value="1"/>
</dbReference>
<comment type="caution">
    <text evidence="2">The sequence shown here is derived from an EMBL/GenBank/DDBJ whole genome shotgun (WGS) entry which is preliminary data.</text>
</comment>
<dbReference type="PANTHER" id="PTHR43312:SF1">
    <property type="entry name" value="NADP-DEPENDENT OXIDOREDUCTASE DOMAIN-CONTAINING PROTEIN"/>
    <property type="match status" value="1"/>
</dbReference>
<evidence type="ECO:0000259" key="1">
    <source>
        <dbReference type="Pfam" id="PF00248"/>
    </source>
</evidence>
<keyword evidence="3" id="KW-1185">Reference proteome</keyword>
<evidence type="ECO:0000313" key="2">
    <source>
        <dbReference type="EMBL" id="MFD0314669.1"/>
    </source>
</evidence>
<dbReference type="InterPro" id="IPR053135">
    <property type="entry name" value="AKR2_Oxidoreductase"/>
</dbReference>
<accession>A0ABW2WAT4</accession>
<dbReference type="Gene3D" id="3.20.20.100">
    <property type="entry name" value="NADP-dependent oxidoreductase domain"/>
    <property type="match status" value="1"/>
</dbReference>
<name>A0ABW2WAT4_9ACTN</name>
<dbReference type="RefSeq" id="WP_381606993.1">
    <property type="nucleotide sequence ID" value="NZ_JBHTEB010000001.1"/>
</dbReference>
<reference evidence="3" key="1">
    <citation type="journal article" date="2019" name="Int. J. Syst. Evol. Microbiol.">
        <title>The Global Catalogue of Microorganisms (GCM) 10K type strain sequencing project: providing services to taxonomists for standard genome sequencing and annotation.</title>
        <authorList>
            <consortium name="The Broad Institute Genomics Platform"/>
            <consortium name="The Broad Institute Genome Sequencing Center for Infectious Disease"/>
            <person name="Wu L."/>
            <person name="Ma J."/>
        </authorList>
    </citation>
    <scope>NUCLEOTIDE SEQUENCE [LARGE SCALE GENOMIC DNA]</scope>
    <source>
        <strain evidence="3">CGMCC 4.7400</strain>
    </source>
</reference>
<dbReference type="Proteomes" id="UP001597023">
    <property type="component" value="Unassembled WGS sequence"/>
</dbReference>
<organism evidence="2 3">
    <name type="scientific">Streptomyces flavalbus</name>
    <dbReference type="NCBI Taxonomy" id="2665155"/>
    <lineage>
        <taxon>Bacteria</taxon>
        <taxon>Bacillati</taxon>
        <taxon>Actinomycetota</taxon>
        <taxon>Actinomycetes</taxon>
        <taxon>Kitasatosporales</taxon>
        <taxon>Streptomycetaceae</taxon>
        <taxon>Streptomyces</taxon>
    </lineage>
</organism>
<dbReference type="InterPro" id="IPR023210">
    <property type="entry name" value="NADP_OxRdtase_dom"/>
</dbReference>